<comment type="caution">
    <text evidence="2">The sequence shown here is derived from an EMBL/GenBank/DDBJ whole genome shotgun (WGS) entry which is preliminary data.</text>
</comment>
<evidence type="ECO:0000256" key="1">
    <source>
        <dbReference type="SAM" id="Phobius"/>
    </source>
</evidence>
<organism evidence="2 3">
    <name type="scientific">Chromobacterium aquaticum</name>
    <dbReference type="NCBI Taxonomy" id="467180"/>
    <lineage>
        <taxon>Bacteria</taxon>
        <taxon>Pseudomonadati</taxon>
        <taxon>Pseudomonadota</taxon>
        <taxon>Betaproteobacteria</taxon>
        <taxon>Neisseriales</taxon>
        <taxon>Chromobacteriaceae</taxon>
        <taxon>Chromobacterium</taxon>
    </lineage>
</organism>
<accession>A0ABV8ZX26</accession>
<dbReference type="RefSeq" id="WP_231461390.1">
    <property type="nucleotide sequence ID" value="NZ_JAJOHW010000031.1"/>
</dbReference>
<keyword evidence="1" id="KW-0812">Transmembrane</keyword>
<evidence type="ECO:0000313" key="2">
    <source>
        <dbReference type="EMBL" id="MFC4492224.1"/>
    </source>
</evidence>
<keyword evidence="1" id="KW-1133">Transmembrane helix</keyword>
<keyword evidence="3" id="KW-1185">Reference proteome</keyword>
<name>A0ABV8ZX26_9NEIS</name>
<dbReference type="EMBL" id="JBHSEK010000023">
    <property type="protein sequence ID" value="MFC4492224.1"/>
    <property type="molecule type" value="Genomic_DNA"/>
</dbReference>
<reference evidence="3" key="1">
    <citation type="journal article" date="2019" name="Int. J. Syst. Evol. Microbiol.">
        <title>The Global Catalogue of Microorganisms (GCM) 10K type strain sequencing project: providing services to taxonomists for standard genome sequencing and annotation.</title>
        <authorList>
            <consortium name="The Broad Institute Genomics Platform"/>
            <consortium name="The Broad Institute Genome Sequencing Center for Infectious Disease"/>
            <person name="Wu L."/>
            <person name="Ma J."/>
        </authorList>
    </citation>
    <scope>NUCLEOTIDE SEQUENCE [LARGE SCALE GENOMIC DNA]</scope>
    <source>
        <strain evidence="3">CGMCC 4.7608</strain>
    </source>
</reference>
<keyword evidence="1" id="KW-0472">Membrane</keyword>
<feature type="transmembrane region" description="Helical" evidence="1">
    <location>
        <begin position="24"/>
        <end position="46"/>
    </location>
</feature>
<gene>
    <name evidence="2" type="ORF">ACFO0R_21650</name>
</gene>
<evidence type="ECO:0000313" key="3">
    <source>
        <dbReference type="Proteomes" id="UP001595999"/>
    </source>
</evidence>
<sequence>MPIDFLAADPDGGRKEKSMFPRKSMLAALGALMPFAALAADLYIGMLSVHEGGLRLTRCSMGKPVYQLLSPEGQPLTAWPGVSPAALEGKALTSARVLGEFAERNGKPALLVQGMDAIRSGESCHLDDWLDEQVKAEAEPR</sequence>
<dbReference type="Proteomes" id="UP001595999">
    <property type="component" value="Unassembled WGS sequence"/>
</dbReference>
<proteinExistence type="predicted"/>
<protein>
    <submittedName>
        <fullName evidence="2">Uncharacterized protein</fullName>
    </submittedName>
</protein>